<dbReference type="Gene3D" id="3.30.2010.20">
    <property type="match status" value="1"/>
</dbReference>
<organism evidence="1 2">
    <name type="scientific">Thermithiobacillus plumbiphilus</name>
    <dbReference type="NCBI Taxonomy" id="1729899"/>
    <lineage>
        <taxon>Bacteria</taxon>
        <taxon>Pseudomonadati</taxon>
        <taxon>Pseudomonadota</taxon>
        <taxon>Acidithiobacillia</taxon>
        <taxon>Acidithiobacillales</taxon>
        <taxon>Thermithiobacillaceae</taxon>
        <taxon>Thermithiobacillus</taxon>
    </lineage>
</organism>
<dbReference type="Proteomes" id="UP001446205">
    <property type="component" value="Unassembled WGS sequence"/>
</dbReference>
<comment type="caution">
    <text evidence="1">The sequence shown here is derived from an EMBL/GenBank/DDBJ whole genome shotgun (WGS) entry which is preliminary data.</text>
</comment>
<accession>A0ABU9D557</accession>
<dbReference type="CDD" id="cd12952">
    <property type="entry name" value="MMP_ACEL2062"/>
    <property type="match status" value="1"/>
</dbReference>
<dbReference type="SUPFAM" id="SSF55486">
    <property type="entry name" value="Metalloproteases ('zincins'), catalytic domain"/>
    <property type="match status" value="1"/>
</dbReference>
<proteinExistence type="predicted"/>
<sequence length="130" mass="14557">MELNVISDQIFSDAAENAVATLPDWVQKELENIIFVVEAFPDPDIQAQFATESPYDLLGLYTGTPLPMRAAYYGFGNLPDIIHLYREPILAYCEETGVTLADCVRHVVVHEVGHYLGLSDADMEEIENRP</sequence>
<reference evidence="1 2" key="1">
    <citation type="submission" date="2024-04" db="EMBL/GenBank/DDBJ databases">
        <authorList>
            <person name="Abashina T."/>
            <person name="Shaikin A."/>
        </authorList>
    </citation>
    <scope>NUCLEOTIDE SEQUENCE [LARGE SCALE GENOMIC DNA]</scope>
    <source>
        <strain evidence="1 2">AAFK</strain>
    </source>
</reference>
<dbReference type="EMBL" id="JBBPCO010000002">
    <property type="protein sequence ID" value="MEK8088689.1"/>
    <property type="molecule type" value="Genomic_DNA"/>
</dbReference>
<dbReference type="InterPro" id="IPR038555">
    <property type="entry name" value="Zincin_1_sf"/>
</dbReference>
<dbReference type="Pfam" id="PF06262">
    <property type="entry name" value="Zincin_1"/>
    <property type="match status" value="1"/>
</dbReference>
<keyword evidence="2" id="KW-1185">Reference proteome</keyword>
<evidence type="ECO:0000313" key="2">
    <source>
        <dbReference type="Proteomes" id="UP001446205"/>
    </source>
</evidence>
<gene>
    <name evidence="1" type="ORF">WOB96_02815</name>
</gene>
<name>A0ABU9D557_9PROT</name>
<evidence type="ECO:0000313" key="1">
    <source>
        <dbReference type="EMBL" id="MEK8088689.1"/>
    </source>
</evidence>
<dbReference type="RefSeq" id="WP_341369755.1">
    <property type="nucleotide sequence ID" value="NZ_JBBPCO010000002.1"/>
</dbReference>
<protein>
    <submittedName>
        <fullName evidence="1">Metallopeptidase family protein</fullName>
    </submittedName>
</protein>
<dbReference type="InterPro" id="IPR010428">
    <property type="entry name" value="Zincin_1"/>
</dbReference>